<feature type="transmembrane region" description="Helical" evidence="7">
    <location>
        <begin position="241"/>
        <end position="260"/>
    </location>
</feature>
<organism evidence="9 10">
    <name type="scientific">Desulfobotulus pelophilus</name>
    <dbReference type="NCBI Taxonomy" id="2823377"/>
    <lineage>
        <taxon>Bacteria</taxon>
        <taxon>Pseudomonadati</taxon>
        <taxon>Thermodesulfobacteriota</taxon>
        <taxon>Desulfobacteria</taxon>
        <taxon>Desulfobacterales</taxon>
        <taxon>Desulfobacteraceae</taxon>
        <taxon>Desulfobotulus</taxon>
    </lineage>
</organism>
<feature type="transmembrane region" description="Helical" evidence="7">
    <location>
        <begin position="333"/>
        <end position="357"/>
    </location>
</feature>
<comment type="subcellular location">
    <subcellularLocation>
        <location evidence="1">Cell membrane</location>
        <topology evidence="1">Multi-pass membrane protein</topology>
    </subcellularLocation>
</comment>
<dbReference type="PANTHER" id="PTHR23517">
    <property type="entry name" value="RESISTANCE PROTEIN MDTM, PUTATIVE-RELATED-RELATED"/>
    <property type="match status" value="1"/>
</dbReference>
<dbReference type="Pfam" id="PF07690">
    <property type="entry name" value="MFS_1"/>
    <property type="match status" value="1"/>
</dbReference>
<keyword evidence="6 7" id="KW-0472">Membrane</keyword>
<evidence type="ECO:0000256" key="7">
    <source>
        <dbReference type="SAM" id="Phobius"/>
    </source>
</evidence>
<evidence type="ECO:0000256" key="5">
    <source>
        <dbReference type="ARBA" id="ARBA00022989"/>
    </source>
</evidence>
<evidence type="ECO:0000256" key="4">
    <source>
        <dbReference type="ARBA" id="ARBA00022692"/>
    </source>
</evidence>
<keyword evidence="3" id="KW-1003">Cell membrane</keyword>
<dbReference type="Proteomes" id="UP001209681">
    <property type="component" value="Unassembled WGS sequence"/>
</dbReference>
<accession>A0ABT3N746</accession>
<feature type="transmembrane region" description="Helical" evidence="7">
    <location>
        <begin position="272"/>
        <end position="294"/>
    </location>
</feature>
<evidence type="ECO:0000256" key="2">
    <source>
        <dbReference type="ARBA" id="ARBA00022448"/>
    </source>
</evidence>
<proteinExistence type="predicted"/>
<dbReference type="InterPro" id="IPR011701">
    <property type="entry name" value="MFS"/>
</dbReference>
<feature type="transmembrane region" description="Helical" evidence="7">
    <location>
        <begin position="7"/>
        <end position="27"/>
    </location>
</feature>
<dbReference type="EMBL" id="JAPFPW010000003">
    <property type="protein sequence ID" value="MCW7753274.1"/>
    <property type="molecule type" value="Genomic_DNA"/>
</dbReference>
<dbReference type="InterPro" id="IPR001958">
    <property type="entry name" value="Tet-R_TetA/multi-R_MdtG-like"/>
</dbReference>
<evidence type="ECO:0000313" key="10">
    <source>
        <dbReference type="Proteomes" id="UP001209681"/>
    </source>
</evidence>
<dbReference type="PRINTS" id="PR01035">
    <property type="entry name" value="TCRTETA"/>
</dbReference>
<keyword evidence="5 7" id="KW-1133">Transmembrane helix</keyword>
<sequence length="394" mass="42128">MRQPVFITLFFSVFIAVTGVGIVVPLLPVYAHDLGASGLAISLIFGAFSISRTFLLPFFGRLSDKKGRKPFIVAGLFCYGLISLLFVAARGINDLIAIRFLHGIASAMVMPVAQAYIGDITPKGREGFFMGMFNMSMFTSLSLGPLIGGILSTHMGMHWAFIAMGIMAFTGCMASLVCLPPLGKERFNNQNPSAYPWKAFVTDPTFAGIFFYRFAYTCGIGIIWCFLPLLAHIRFQMTSDVIGVLVMAGIFVSGLLNIPMGWMADRYSRKGMVLTGGLLVAAGMGTIGIANGFMELLGGIILFGMGGGISVPAITAMAVTIGKQQQAMGGAMALLTMAHSMGMLAGSLAAGIAMDFFSLDTAFPMAAIFLVISLALTLLLFRIRKKQTESSIKK</sequence>
<feature type="transmembrane region" description="Helical" evidence="7">
    <location>
        <begin position="39"/>
        <end position="59"/>
    </location>
</feature>
<dbReference type="InterPro" id="IPR036259">
    <property type="entry name" value="MFS_trans_sf"/>
</dbReference>
<feature type="transmembrane region" description="Helical" evidence="7">
    <location>
        <begin position="300"/>
        <end position="321"/>
    </location>
</feature>
<dbReference type="InterPro" id="IPR050171">
    <property type="entry name" value="MFS_Transporters"/>
</dbReference>
<dbReference type="Gene3D" id="1.20.1250.20">
    <property type="entry name" value="MFS general substrate transporter like domains"/>
    <property type="match status" value="2"/>
</dbReference>
<feature type="transmembrane region" description="Helical" evidence="7">
    <location>
        <begin position="71"/>
        <end position="89"/>
    </location>
</feature>
<dbReference type="SUPFAM" id="SSF103473">
    <property type="entry name" value="MFS general substrate transporter"/>
    <property type="match status" value="1"/>
</dbReference>
<reference evidence="9 10" key="1">
    <citation type="submission" date="2022-11" db="EMBL/GenBank/DDBJ databases">
        <title>Desulfobotulus tamanensis H1 sp. nov. - anaerobic, alkaliphilic, sulphate reducing bacterium isolated from terrestrial mud volcano.</title>
        <authorList>
            <person name="Frolova A."/>
            <person name="Merkel A.Y."/>
            <person name="Slobodkin A.I."/>
        </authorList>
    </citation>
    <scope>NUCLEOTIDE SEQUENCE [LARGE SCALE GENOMIC DNA]</scope>
    <source>
        <strain evidence="9 10">H1</strain>
    </source>
</reference>
<evidence type="ECO:0000256" key="3">
    <source>
        <dbReference type="ARBA" id="ARBA00022475"/>
    </source>
</evidence>
<feature type="transmembrane region" description="Helical" evidence="7">
    <location>
        <begin position="363"/>
        <end position="383"/>
    </location>
</feature>
<feature type="transmembrane region" description="Helical" evidence="7">
    <location>
        <begin position="95"/>
        <end position="117"/>
    </location>
</feature>
<dbReference type="CDD" id="cd17325">
    <property type="entry name" value="MFS_MdtG_SLC18_like"/>
    <property type="match status" value="1"/>
</dbReference>
<feature type="domain" description="Major facilitator superfamily (MFS) profile" evidence="8">
    <location>
        <begin position="5"/>
        <end position="385"/>
    </location>
</feature>
<feature type="transmembrane region" description="Helical" evidence="7">
    <location>
        <begin position="129"/>
        <end position="151"/>
    </location>
</feature>
<evidence type="ECO:0000313" key="9">
    <source>
        <dbReference type="EMBL" id="MCW7753274.1"/>
    </source>
</evidence>
<evidence type="ECO:0000259" key="8">
    <source>
        <dbReference type="PROSITE" id="PS50850"/>
    </source>
</evidence>
<keyword evidence="10" id="KW-1185">Reference proteome</keyword>
<dbReference type="PROSITE" id="PS50850">
    <property type="entry name" value="MFS"/>
    <property type="match status" value="1"/>
</dbReference>
<keyword evidence="4 7" id="KW-0812">Transmembrane</keyword>
<dbReference type="InterPro" id="IPR020846">
    <property type="entry name" value="MFS_dom"/>
</dbReference>
<keyword evidence="2" id="KW-0813">Transport</keyword>
<comment type="caution">
    <text evidence="9">The sequence shown here is derived from an EMBL/GenBank/DDBJ whole genome shotgun (WGS) entry which is preliminary data.</text>
</comment>
<evidence type="ECO:0000256" key="6">
    <source>
        <dbReference type="ARBA" id="ARBA00023136"/>
    </source>
</evidence>
<dbReference type="RefSeq" id="WP_265424131.1">
    <property type="nucleotide sequence ID" value="NZ_JAPFPW010000003.1"/>
</dbReference>
<name>A0ABT3N746_9BACT</name>
<feature type="transmembrane region" description="Helical" evidence="7">
    <location>
        <begin position="157"/>
        <end position="179"/>
    </location>
</feature>
<evidence type="ECO:0000256" key="1">
    <source>
        <dbReference type="ARBA" id="ARBA00004651"/>
    </source>
</evidence>
<protein>
    <submittedName>
        <fullName evidence="9">MFS transporter</fullName>
    </submittedName>
</protein>
<feature type="transmembrane region" description="Helical" evidence="7">
    <location>
        <begin position="214"/>
        <end position="235"/>
    </location>
</feature>
<gene>
    <name evidence="9" type="ORF">OOT00_04655</name>
</gene>